<feature type="compositionally biased region" description="Low complexity" evidence="2">
    <location>
        <begin position="120"/>
        <end position="136"/>
    </location>
</feature>
<keyword evidence="1" id="KW-0539">Nucleus</keyword>
<evidence type="ECO:0000259" key="3">
    <source>
        <dbReference type="PROSITE" id="PS50071"/>
    </source>
</evidence>
<protein>
    <recommendedName>
        <fullName evidence="3">Homeobox domain-containing protein</fullName>
    </recommendedName>
</protein>
<accession>A0A4P9WHY5</accession>
<proteinExistence type="predicted"/>
<evidence type="ECO:0000256" key="1">
    <source>
        <dbReference type="PROSITE-ProRule" id="PRU00108"/>
    </source>
</evidence>
<feature type="domain" description="Homeobox" evidence="3">
    <location>
        <begin position="1"/>
        <end position="35"/>
    </location>
</feature>
<feature type="compositionally biased region" description="Basic and acidic residues" evidence="2">
    <location>
        <begin position="44"/>
        <end position="58"/>
    </location>
</feature>
<comment type="subcellular location">
    <subcellularLocation>
        <location evidence="1">Nucleus</location>
    </subcellularLocation>
</comment>
<dbReference type="PROSITE" id="PS50071">
    <property type="entry name" value="HOMEOBOX_2"/>
    <property type="match status" value="1"/>
</dbReference>
<dbReference type="EMBL" id="KZ994807">
    <property type="protein sequence ID" value="RKO92012.1"/>
    <property type="molecule type" value="Genomic_DNA"/>
</dbReference>
<keyword evidence="5" id="KW-1185">Reference proteome</keyword>
<organism evidence="4 5">
    <name type="scientific">Blyttiomyces helicus</name>
    <dbReference type="NCBI Taxonomy" id="388810"/>
    <lineage>
        <taxon>Eukaryota</taxon>
        <taxon>Fungi</taxon>
        <taxon>Fungi incertae sedis</taxon>
        <taxon>Chytridiomycota</taxon>
        <taxon>Chytridiomycota incertae sedis</taxon>
        <taxon>Chytridiomycetes</taxon>
        <taxon>Chytridiomycetes incertae sedis</taxon>
        <taxon>Blyttiomyces</taxon>
    </lineage>
</organism>
<name>A0A4P9WHY5_9FUNG</name>
<reference evidence="5" key="1">
    <citation type="journal article" date="2018" name="Nat. Microbiol.">
        <title>Leveraging single-cell genomics to expand the fungal tree of life.</title>
        <authorList>
            <person name="Ahrendt S.R."/>
            <person name="Quandt C.A."/>
            <person name="Ciobanu D."/>
            <person name="Clum A."/>
            <person name="Salamov A."/>
            <person name="Andreopoulos B."/>
            <person name="Cheng J.F."/>
            <person name="Woyke T."/>
            <person name="Pelin A."/>
            <person name="Henrissat B."/>
            <person name="Reynolds N.K."/>
            <person name="Benny G.L."/>
            <person name="Smith M.E."/>
            <person name="James T.Y."/>
            <person name="Grigoriev I.V."/>
        </authorList>
    </citation>
    <scope>NUCLEOTIDE SEQUENCE [LARGE SCALE GENOMIC DNA]</scope>
</reference>
<feature type="region of interest" description="Disordered" evidence="2">
    <location>
        <begin position="39"/>
        <end position="78"/>
    </location>
</feature>
<sequence length="192" mass="21602">MPRKAAKTELSKFHGIEPVVLTKWFQSRRNKDKAALKKQAIINEKNDDQNQKEKKNVKINDTMTNQEDEGEKNLNSQDLIMKATNDDVALKLVPDQIDSVKDTQLATNDIKINDQKESTSKNTTKVSKSSSKNFNKGESVKNVSDKVEPLQNEQVATKDDKKKKKNNDQKQSSSKKSTTKVPKSASRNSKGV</sequence>
<dbReference type="GO" id="GO:0005634">
    <property type="term" value="C:nucleus"/>
    <property type="evidence" value="ECO:0007669"/>
    <property type="project" value="UniProtKB-SubCell"/>
</dbReference>
<dbReference type="GO" id="GO:0003677">
    <property type="term" value="F:DNA binding"/>
    <property type="evidence" value="ECO:0007669"/>
    <property type="project" value="UniProtKB-UniRule"/>
</dbReference>
<gene>
    <name evidence="4" type="ORF">BDK51DRAFT_28199</name>
</gene>
<keyword evidence="1" id="KW-0238">DNA-binding</keyword>
<feature type="compositionally biased region" description="Low complexity" evidence="2">
    <location>
        <begin position="169"/>
        <end position="180"/>
    </location>
</feature>
<dbReference type="Proteomes" id="UP000269721">
    <property type="component" value="Unassembled WGS sequence"/>
</dbReference>
<dbReference type="AlphaFoldDB" id="A0A4P9WHY5"/>
<feature type="DNA-binding region" description="Homeobox" evidence="1">
    <location>
        <begin position="3"/>
        <end position="36"/>
    </location>
</feature>
<feature type="region of interest" description="Disordered" evidence="2">
    <location>
        <begin position="96"/>
        <end position="192"/>
    </location>
</feature>
<evidence type="ECO:0000313" key="4">
    <source>
        <dbReference type="EMBL" id="RKO92012.1"/>
    </source>
</evidence>
<evidence type="ECO:0000313" key="5">
    <source>
        <dbReference type="Proteomes" id="UP000269721"/>
    </source>
</evidence>
<keyword evidence="1" id="KW-0371">Homeobox</keyword>
<evidence type="ECO:0000256" key="2">
    <source>
        <dbReference type="SAM" id="MobiDB-lite"/>
    </source>
</evidence>
<dbReference type="InterPro" id="IPR001356">
    <property type="entry name" value="HD"/>
</dbReference>